<feature type="region of interest" description="Disordered" evidence="3">
    <location>
        <begin position="22"/>
        <end position="48"/>
    </location>
</feature>
<accession>A0A5F8H4W6</accession>
<dbReference type="SMART" id="SM00241">
    <property type="entry name" value="ZP"/>
    <property type="match status" value="1"/>
</dbReference>
<evidence type="ECO:0000256" key="3">
    <source>
        <dbReference type="SAM" id="MobiDB-lite"/>
    </source>
</evidence>
<dbReference type="GeneTree" id="ENSGT00720000109135"/>
<feature type="region of interest" description="Disordered" evidence="3">
    <location>
        <begin position="254"/>
        <end position="363"/>
    </location>
</feature>
<dbReference type="GO" id="GO:0005615">
    <property type="term" value="C:extracellular space"/>
    <property type="evidence" value="ECO:0000318"/>
    <property type="project" value="GO_Central"/>
</dbReference>
<dbReference type="Proteomes" id="UP000002280">
    <property type="component" value="Chromosome 4"/>
</dbReference>
<dbReference type="AlphaFoldDB" id="A0A5F8H4W6"/>
<feature type="compositionally biased region" description="Polar residues" evidence="3">
    <location>
        <begin position="60"/>
        <end position="105"/>
    </location>
</feature>
<feature type="compositionally biased region" description="Basic and acidic residues" evidence="3">
    <location>
        <begin position="282"/>
        <end position="295"/>
    </location>
</feature>
<evidence type="ECO:0000313" key="6">
    <source>
        <dbReference type="Ensembl" id="ENSMODP00000054584.1"/>
    </source>
</evidence>
<feature type="compositionally biased region" description="Polar residues" evidence="3">
    <location>
        <begin position="304"/>
        <end position="333"/>
    </location>
</feature>
<feature type="chain" id="PRO_5023897218" evidence="4">
    <location>
        <begin position="25"/>
        <end position="707"/>
    </location>
</feature>
<keyword evidence="7" id="KW-1185">Reference proteome</keyword>
<dbReference type="KEGG" id="mdo:103097239"/>
<dbReference type="GO" id="GO:0009986">
    <property type="term" value="C:cell surface"/>
    <property type="evidence" value="ECO:0000318"/>
    <property type="project" value="GO_Central"/>
</dbReference>
<evidence type="ECO:0000256" key="2">
    <source>
        <dbReference type="ARBA" id="ARBA00023157"/>
    </source>
</evidence>
<feature type="signal peptide" evidence="4">
    <location>
        <begin position="1"/>
        <end position="24"/>
    </location>
</feature>
<keyword evidence="1 4" id="KW-0732">Signal</keyword>
<organism evidence="6 7">
    <name type="scientific">Monodelphis domestica</name>
    <name type="common">Gray short-tailed opossum</name>
    <dbReference type="NCBI Taxonomy" id="13616"/>
    <lineage>
        <taxon>Eukaryota</taxon>
        <taxon>Metazoa</taxon>
        <taxon>Chordata</taxon>
        <taxon>Craniata</taxon>
        <taxon>Vertebrata</taxon>
        <taxon>Euteleostomi</taxon>
        <taxon>Mammalia</taxon>
        <taxon>Metatheria</taxon>
        <taxon>Didelphimorphia</taxon>
        <taxon>Didelphidae</taxon>
        <taxon>Monodelphis</taxon>
    </lineage>
</organism>
<dbReference type="PROSITE" id="PS51034">
    <property type="entry name" value="ZP_2"/>
    <property type="match status" value="1"/>
</dbReference>
<evidence type="ECO:0000259" key="5">
    <source>
        <dbReference type="PROSITE" id="PS51034"/>
    </source>
</evidence>
<keyword evidence="2" id="KW-1015">Disulfide bond</keyword>
<dbReference type="Gene3D" id="2.60.40.3210">
    <property type="entry name" value="Zona pellucida, ZP-N domain"/>
    <property type="match status" value="1"/>
</dbReference>
<feature type="compositionally biased region" description="Polar residues" evidence="3">
    <location>
        <begin position="187"/>
        <end position="198"/>
    </location>
</feature>
<dbReference type="OrthoDB" id="9631414at2759"/>
<reference evidence="6" key="2">
    <citation type="submission" date="2025-08" db="UniProtKB">
        <authorList>
            <consortium name="Ensembl"/>
        </authorList>
    </citation>
    <scope>IDENTIFICATION</scope>
</reference>
<feature type="domain" description="ZP" evidence="5">
    <location>
        <begin position="393"/>
        <end position="651"/>
    </location>
</feature>
<dbReference type="GeneID" id="103097239"/>
<feature type="region of interest" description="Disordered" evidence="3">
    <location>
        <begin position="187"/>
        <end position="222"/>
    </location>
</feature>
<dbReference type="PANTHER" id="PTHR14002">
    <property type="entry name" value="ENDOGLIN/TGF-BETA RECEPTOR TYPE III"/>
    <property type="match status" value="1"/>
</dbReference>
<protein>
    <submittedName>
        <fullName evidence="6">Putative GPI-anchored protein PB15E9.01c</fullName>
    </submittedName>
</protein>
<reference evidence="6" key="3">
    <citation type="submission" date="2025-09" db="UniProtKB">
        <authorList>
            <consortium name="Ensembl"/>
        </authorList>
    </citation>
    <scope>IDENTIFICATION</scope>
</reference>
<evidence type="ECO:0000313" key="7">
    <source>
        <dbReference type="Proteomes" id="UP000002280"/>
    </source>
</evidence>
<dbReference type="GO" id="GO:1990266">
    <property type="term" value="P:neutrophil migration"/>
    <property type="evidence" value="ECO:0000318"/>
    <property type="project" value="GO_Central"/>
</dbReference>
<evidence type="ECO:0000256" key="4">
    <source>
        <dbReference type="SAM" id="SignalP"/>
    </source>
</evidence>
<feature type="region of interest" description="Disordered" evidence="3">
    <location>
        <begin position="60"/>
        <end position="132"/>
    </location>
</feature>
<dbReference type="PANTHER" id="PTHR14002:SF31">
    <property type="entry name" value="ZONA PELLUCIDA LIKE DOMAIN CONTAINING 2"/>
    <property type="match status" value="1"/>
</dbReference>
<name>A0A5F8H4W6_MONDO</name>
<dbReference type="GO" id="GO:0016324">
    <property type="term" value="C:apical plasma membrane"/>
    <property type="evidence" value="ECO:0000318"/>
    <property type="project" value="GO_Central"/>
</dbReference>
<evidence type="ECO:0000256" key="1">
    <source>
        <dbReference type="ARBA" id="ARBA00022729"/>
    </source>
</evidence>
<dbReference type="InParanoid" id="A0A5F8H4W6"/>
<sequence length="707" mass="74658">MERQFLGTLMLLLLLLTLASETSGQDDQPMRQSPSPGTSLAATEKTSSLATVSTVNTTVGTADTQEARMTTSFSMAVTRTPSTTTMNSASKNQAGTTEATPSQHSEAARTTGRGMADEKTTPKVRAPSVASELVPTAGENINSSTTEMASAMVNGMTKATPAVATEGGVLAQPATTISSLLQTPEAAGSTTATMSRTPGGTGVPTVSLGTSSRAGTNGPVVSEANPMYTALTATRKDMETTKATPIISMTITEGLERATGFTPTSPKEAAANRETVNTARMSETKDRTTSPRKDGVSSVAAVSPQRTTPRAPTGSMELTANATVDTRHTASPKTTTLSTGSSGTNASSTTSASAMGSPCASDEYPSPTLERGCKCNSSYYAHPEFNNMTVALSCQPWGMEVSLSQCLLETLGWVQGDALFPGCAGVSKIVQGRRVITFLMKKKEGTCGLELSTNTSHALYFLKTQLPPAHSGSVASTGSTVINFTCAYPLVVNVSQKEPIKVVNSLHAKIHVPGTGDSIITLSIFTDAQYSSLLADQPVALNSPLYVVLEATNADPERFVLVANAFFASINASGASAPETTYYFVKHSCPVSERLLTKLNENGVSLKVKLAFRLFRFFTSDVLYFHSHMTLCDKKGNSSCRPSCTEMSEKPRNLTGLEHWNKDKGGQLMFGPVRLQDLDPSNNRAPAGSMRIWLTFLLLVVISGMLE</sequence>
<dbReference type="Pfam" id="PF00100">
    <property type="entry name" value="Zona_pellucida"/>
    <property type="match status" value="1"/>
</dbReference>
<proteinExistence type="predicted"/>
<dbReference type="InterPro" id="IPR042235">
    <property type="entry name" value="ZP-C_dom"/>
</dbReference>
<dbReference type="Gene3D" id="2.60.40.4100">
    <property type="entry name" value="Zona pellucida, ZP-C domain"/>
    <property type="match status" value="1"/>
</dbReference>
<dbReference type="InterPro" id="IPR055355">
    <property type="entry name" value="ZP-C"/>
</dbReference>
<dbReference type="InterPro" id="IPR001507">
    <property type="entry name" value="ZP_dom"/>
</dbReference>
<dbReference type="Bgee" id="ENSMODG00000048616">
    <property type="expression patterns" value="Expressed in adult mammalian kidney and 8 other cell types or tissues"/>
</dbReference>
<feature type="compositionally biased region" description="Low complexity" evidence="3">
    <location>
        <begin position="334"/>
        <end position="357"/>
    </location>
</feature>
<dbReference type="Ensembl" id="ENSMODT00000064318.1">
    <property type="protein sequence ID" value="ENSMODP00000054584.1"/>
    <property type="gene ID" value="ENSMODG00000048616.1"/>
</dbReference>
<reference evidence="6 7" key="1">
    <citation type="journal article" date="2007" name="Nature">
        <title>Genome of the marsupial Monodelphis domestica reveals innovation in non-coding sequences.</title>
        <authorList>
            <person name="Mikkelsen T.S."/>
            <person name="Wakefield M.J."/>
            <person name="Aken B."/>
            <person name="Amemiya C.T."/>
            <person name="Chang J.L."/>
            <person name="Duke S."/>
            <person name="Garber M."/>
            <person name="Gentles A.J."/>
            <person name="Goodstadt L."/>
            <person name="Heger A."/>
            <person name="Jurka J."/>
            <person name="Kamal M."/>
            <person name="Mauceli E."/>
            <person name="Searle S.M."/>
            <person name="Sharpe T."/>
            <person name="Baker M.L."/>
            <person name="Batzer M.A."/>
            <person name="Benos P.V."/>
            <person name="Belov K."/>
            <person name="Clamp M."/>
            <person name="Cook A."/>
            <person name="Cuff J."/>
            <person name="Das R."/>
            <person name="Davidow L."/>
            <person name="Deakin J.E."/>
            <person name="Fazzari M.J."/>
            <person name="Glass J.L."/>
            <person name="Grabherr M."/>
            <person name="Greally J.M."/>
            <person name="Gu W."/>
            <person name="Hore T.A."/>
            <person name="Huttley G.A."/>
            <person name="Kleber M."/>
            <person name="Jirtle R.L."/>
            <person name="Koina E."/>
            <person name="Lee J.T."/>
            <person name="Mahony S."/>
            <person name="Marra M.A."/>
            <person name="Miller R.D."/>
            <person name="Nicholls R.D."/>
            <person name="Oda M."/>
            <person name="Papenfuss A.T."/>
            <person name="Parra Z.E."/>
            <person name="Pollock D.D."/>
            <person name="Ray D.A."/>
            <person name="Schein J.E."/>
            <person name="Speed T.P."/>
            <person name="Thompson K."/>
            <person name="VandeBerg J.L."/>
            <person name="Wade C.M."/>
            <person name="Walker J.A."/>
            <person name="Waters P.D."/>
            <person name="Webber C."/>
            <person name="Weidman J.R."/>
            <person name="Xie X."/>
            <person name="Zody M.C."/>
            <person name="Baldwin J."/>
            <person name="Abdouelleil A."/>
            <person name="Abdulkadir J."/>
            <person name="Abebe A."/>
            <person name="Abera B."/>
            <person name="Abreu J."/>
            <person name="Acer S.C."/>
            <person name="Aftuck L."/>
            <person name="Alexander A."/>
            <person name="An P."/>
            <person name="Anderson E."/>
            <person name="Anderson S."/>
            <person name="Arachi H."/>
            <person name="Azer M."/>
            <person name="Bachantsang P."/>
            <person name="Barry A."/>
            <person name="Bayul T."/>
            <person name="Berlin A."/>
            <person name="Bessette D."/>
            <person name="Bloom T."/>
            <person name="Bloom T."/>
            <person name="Boguslavskiy L."/>
            <person name="Bonnet C."/>
            <person name="Boukhgalter B."/>
            <person name="Bourzgui I."/>
            <person name="Brown A."/>
            <person name="Cahill P."/>
            <person name="Channer S."/>
            <person name="Cheshatsang Y."/>
            <person name="Chuda L."/>
            <person name="Citroen M."/>
            <person name="Collymore A."/>
            <person name="Cooke P."/>
            <person name="Costello M."/>
            <person name="D'Aco K."/>
            <person name="Daza R."/>
            <person name="De Haan G."/>
            <person name="DeGray S."/>
            <person name="DeMaso C."/>
            <person name="Dhargay N."/>
            <person name="Dooley K."/>
            <person name="Dooley E."/>
            <person name="Doricent M."/>
            <person name="Dorje P."/>
            <person name="Dorjee K."/>
            <person name="Dupes A."/>
            <person name="Elong R."/>
            <person name="Falk J."/>
            <person name="Farina A."/>
            <person name="Faro S."/>
            <person name="Ferguson D."/>
            <person name="Fisher S."/>
            <person name="Foley C.D."/>
            <person name="Franke A."/>
            <person name="Friedrich D."/>
            <person name="Gadbois L."/>
            <person name="Gearin G."/>
            <person name="Gearin C.R."/>
            <person name="Giannoukos G."/>
            <person name="Goode T."/>
            <person name="Graham J."/>
            <person name="Grandbois E."/>
            <person name="Grewal S."/>
            <person name="Gyaltsen K."/>
            <person name="Hafez N."/>
            <person name="Hagos B."/>
            <person name="Hall J."/>
            <person name="Henson C."/>
            <person name="Hollinger A."/>
            <person name="Honan T."/>
            <person name="Huard M.D."/>
            <person name="Hughes L."/>
            <person name="Hurhula B."/>
            <person name="Husby M.E."/>
            <person name="Kamat A."/>
            <person name="Kanga B."/>
            <person name="Kashin S."/>
            <person name="Khazanovich D."/>
            <person name="Kisner P."/>
            <person name="Lance K."/>
            <person name="Lara M."/>
            <person name="Lee W."/>
            <person name="Lennon N."/>
            <person name="Letendre F."/>
            <person name="LeVine R."/>
            <person name="Lipovsky A."/>
            <person name="Liu X."/>
            <person name="Liu J."/>
            <person name="Liu S."/>
            <person name="Lokyitsang T."/>
            <person name="Lokyitsang Y."/>
            <person name="Lubonja R."/>
            <person name="Lui A."/>
            <person name="MacDonald P."/>
            <person name="Magnisalis V."/>
            <person name="Maru K."/>
            <person name="Matthews C."/>
            <person name="McCusker W."/>
            <person name="McDonough S."/>
            <person name="Mehta T."/>
            <person name="Meldrim J."/>
            <person name="Meneus L."/>
            <person name="Mihai O."/>
            <person name="Mihalev A."/>
            <person name="Mihova T."/>
            <person name="Mittelman R."/>
            <person name="Mlenga V."/>
            <person name="Montmayeur A."/>
            <person name="Mulrain L."/>
            <person name="Navidi A."/>
            <person name="Naylor J."/>
            <person name="Negash T."/>
            <person name="Nguyen T."/>
            <person name="Nguyen N."/>
            <person name="Nicol R."/>
            <person name="Norbu C."/>
            <person name="Norbu N."/>
            <person name="Novod N."/>
            <person name="O'Neill B."/>
            <person name="Osman S."/>
            <person name="Markiewicz E."/>
            <person name="Oyono O.L."/>
            <person name="Patti C."/>
            <person name="Phunkhang P."/>
            <person name="Pierre F."/>
            <person name="Priest M."/>
            <person name="Raghuraman S."/>
            <person name="Rege F."/>
            <person name="Reyes R."/>
            <person name="Rise C."/>
            <person name="Rogov P."/>
            <person name="Ross K."/>
            <person name="Ryan E."/>
            <person name="Settipalli S."/>
            <person name="Shea T."/>
            <person name="Sherpa N."/>
            <person name="Shi L."/>
            <person name="Shih D."/>
            <person name="Sparrow T."/>
            <person name="Spaulding J."/>
            <person name="Stalker J."/>
            <person name="Stange-Thomann N."/>
            <person name="Stavropoulos S."/>
            <person name="Stone C."/>
            <person name="Strader C."/>
            <person name="Tesfaye S."/>
            <person name="Thomson T."/>
            <person name="Thoulutsang Y."/>
            <person name="Thoulutsang D."/>
            <person name="Topham K."/>
            <person name="Topping I."/>
            <person name="Tsamla T."/>
            <person name="Vassiliev H."/>
            <person name="Vo A."/>
            <person name="Wangchuk T."/>
            <person name="Wangdi T."/>
            <person name="Weiand M."/>
            <person name="Wilkinson J."/>
            <person name="Wilson A."/>
            <person name="Yadav S."/>
            <person name="Young G."/>
            <person name="Yu Q."/>
            <person name="Zembek L."/>
            <person name="Zhong D."/>
            <person name="Zimmer A."/>
            <person name="Zwirko Z."/>
            <person name="Jaffe D.B."/>
            <person name="Alvarez P."/>
            <person name="Brockman W."/>
            <person name="Butler J."/>
            <person name="Chin C."/>
            <person name="Gnerre S."/>
            <person name="MacCallum I."/>
            <person name="Graves J.A."/>
            <person name="Ponting C.P."/>
            <person name="Breen M."/>
            <person name="Samollow P.B."/>
            <person name="Lander E.S."/>
            <person name="Lindblad-Toh K."/>
        </authorList>
    </citation>
    <scope>NUCLEOTIDE SEQUENCE [LARGE SCALE GENOMIC DNA]</scope>
</reference>